<dbReference type="Gene3D" id="1.50.10.10">
    <property type="match status" value="1"/>
</dbReference>
<sequence>MIVLKNNFNHCHLTDTGIVTQSEDKAMIGLFFADVRLFKRYEWQFGPFDLLQKKTSSLTEMTQFWALLSHHYQRVSLVRSFSITAHQCIDTLVFENHTNQAETLNIGLMIGFDATDAMTLRGVGGAVKAERVSEGSSFSVRFPDGRSQRVSYKVTLDEAELERLPESITLQPGESRPLSVTITYEASSYRMPAYQPGSNPYTNQSVSSQSWNDLIGLLFNTEQGVVPAAGIPRFVCPFGRDSLLTAFFVKESLPEIALGTLHFLAHHIGRTTDPRRDEEPGKILHEYRWGPASQSNAIPFAPYYGSADATALFVWLWAEMSQGEHAESLSALWPAVESAVDWLLFKLDEGQGFIRFRENKQGLVYQGWKDSSISMCHQDGRLASGAIAVVEVQGYTWAALSKIDPLVAMHSDEKRASAVRQQAQSLYDRIQTRLWDDELQFYVMGLDGNDETMRVISSNAGHLLWAGAVPQSRAAPMAERLFDKSMWSGWGFRTLAAGEKGYNELSYHNGSVWPHDTGLVAWGLRNYGFEHEFQSVALAVHSLAKALPDLRLPELISGYERADDAPPIPYPGTCIPQAWSAAALLYLSDRKNM</sequence>
<protein>
    <submittedName>
        <fullName evidence="3">Amylo-alpha-1,6-glucosidase</fullName>
    </submittedName>
</protein>
<dbReference type="Proteomes" id="UP000295793">
    <property type="component" value="Unassembled WGS sequence"/>
</dbReference>
<evidence type="ECO:0000259" key="2">
    <source>
        <dbReference type="Pfam" id="PF22422"/>
    </source>
</evidence>
<evidence type="ECO:0000259" key="1">
    <source>
        <dbReference type="Pfam" id="PF14742"/>
    </source>
</evidence>
<reference evidence="3 4" key="1">
    <citation type="submission" date="2019-03" db="EMBL/GenBank/DDBJ databases">
        <title>Genomic Encyclopedia of Archaeal and Bacterial Type Strains, Phase II (KMG-II): from individual species to whole genera.</title>
        <authorList>
            <person name="Goeker M."/>
        </authorList>
    </citation>
    <scope>NUCLEOTIDE SEQUENCE [LARGE SCALE GENOMIC DNA]</scope>
    <source>
        <strain evidence="3 4">DSM 15388</strain>
    </source>
</reference>
<name>A0A4R3I9M5_9GAMM</name>
<dbReference type="InterPro" id="IPR008928">
    <property type="entry name" value="6-hairpin_glycosidase_sf"/>
</dbReference>
<dbReference type="GO" id="GO:0005975">
    <property type="term" value="P:carbohydrate metabolic process"/>
    <property type="evidence" value="ECO:0007669"/>
    <property type="project" value="InterPro"/>
</dbReference>
<dbReference type="InterPro" id="IPR012341">
    <property type="entry name" value="6hp_glycosidase-like_sf"/>
</dbReference>
<evidence type="ECO:0000313" key="4">
    <source>
        <dbReference type="Proteomes" id="UP000295793"/>
    </source>
</evidence>
<dbReference type="OrthoDB" id="9781878at2"/>
<keyword evidence="4" id="KW-1185">Reference proteome</keyword>
<feature type="domain" description="Mannosylglycerate hydrolase MGH1-like glycoside hydrolase" evidence="2">
    <location>
        <begin position="312"/>
        <end position="537"/>
    </location>
</feature>
<dbReference type="Pfam" id="PF22422">
    <property type="entry name" value="MGH1-like_GH"/>
    <property type="match status" value="1"/>
</dbReference>
<dbReference type="EMBL" id="SLZR01000002">
    <property type="protein sequence ID" value="TCS43108.1"/>
    <property type="molecule type" value="Genomic_DNA"/>
</dbReference>
<dbReference type="InterPro" id="IPR054491">
    <property type="entry name" value="MGH1-like_GH"/>
</dbReference>
<dbReference type="Pfam" id="PF14742">
    <property type="entry name" value="GDE_N_bis"/>
    <property type="match status" value="1"/>
</dbReference>
<gene>
    <name evidence="3" type="ORF">BCF53_102132</name>
</gene>
<dbReference type="AlphaFoldDB" id="A0A4R3I9M5"/>
<dbReference type="RefSeq" id="WP_132699742.1">
    <property type="nucleotide sequence ID" value="NZ_SLZR01000002.1"/>
</dbReference>
<organism evidence="3 4">
    <name type="scientific">Reinekea marinisedimentorum</name>
    <dbReference type="NCBI Taxonomy" id="230495"/>
    <lineage>
        <taxon>Bacteria</taxon>
        <taxon>Pseudomonadati</taxon>
        <taxon>Pseudomonadota</taxon>
        <taxon>Gammaproteobacteria</taxon>
        <taxon>Oceanospirillales</taxon>
        <taxon>Saccharospirillaceae</taxon>
        <taxon>Reinekea</taxon>
    </lineage>
</organism>
<proteinExistence type="predicted"/>
<dbReference type="InterPro" id="IPR032856">
    <property type="entry name" value="GDE_N_bis"/>
</dbReference>
<comment type="caution">
    <text evidence="3">The sequence shown here is derived from an EMBL/GenBank/DDBJ whole genome shotgun (WGS) entry which is preliminary data.</text>
</comment>
<evidence type="ECO:0000313" key="3">
    <source>
        <dbReference type="EMBL" id="TCS43108.1"/>
    </source>
</evidence>
<accession>A0A4R3I9M5</accession>
<dbReference type="SUPFAM" id="SSF48208">
    <property type="entry name" value="Six-hairpin glycosidases"/>
    <property type="match status" value="1"/>
</dbReference>
<feature type="domain" description="Putative glycogen debranching enzyme N-terminal" evidence="1">
    <location>
        <begin position="16"/>
        <end position="180"/>
    </location>
</feature>